<dbReference type="Proteomes" id="UP000683493">
    <property type="component" value="Chromosome"/>
</dbReference>
<dbReference type="EMBL" id="CP076724">
    <property type="protein sequence ID" value="QWV99265.1"/>
    <property type="molecule type" value="Genomic_DNA"/>
</dbReference>
<dbReference type="InterPro" id="IPR050792">
    <property type="entry name" value="ADP-ribosylglycohydrolase"/>
</dbReference>
<evidence type="ECO:0000313" key="1">
    <source>
        <dbReference type="EMBL" id="QWV99265.1"/>
    </source>
</evidence>
<accession>A0ABX8JLM3</accession>
<name>A0ABX8JLM3_9BACT</name>
<keyword evidence="2" id="KW-1185">Reference proteome</keyword>
<dbReference type="InterPro" id="IPR005502">
    <property type="entry name" value="Ribosyl_crysJ1"/>
</dbReference>
<reference evidence="1 2" key="1">
    <citation type="submission" date="2021-06" db="EMBL/GenBank/DDBJ databases">
        <title>Gemonas diversity in paddy soil.</title>
        <authorList>
            <person name="Liu G."/>
        </authorList>
    </citation>
    <scope>NUCLEOTIDE SEQUENCE [LARGE SCALE GENOMIC DNA]</scope>
    <source>
        <strain evidence="1 2">RG29</strain>
    </source>
</reference>
<dbReference type="Pfam" id="PF03747">
    <property type="entry name" value="ADP_ribosyl_GH"/>
    <property type="match status" value="1"/>
</dbReference>
<dbReference type="PANTHER" id="PTHR16222">
    <property type="entry name" value="ADP-RIBOSYLGLYCOHYDROLASE"/>
    <property type="match status" value="1"/>
</dbReference>
<dbReference type="PANTHER" id="PTHR16222:SF12">
    <property type="entry name" value="ADP-RIBOSYLGLYCOHYDROLASE-RELATED"/>
    <property type="match status" value="1"/>
</dbReference>
<evidence type="ECO:0000313" key="2">
    <source>
        <dbReference type="Proteomes" id="UP000683493"/>
    </source>
</evidence>
<protein>
    <submittedName>
        <fullName evidence="1">ADP-ribosylglycohydrolase family protein</fullName>
    </submittedName>
</protein>
<organism evidence="1 2">
    <name type="scientific">Geomonas diazotrophica</name>
    <dbReference type="NCBI Taxonomy" id="2843197"/>
    <lineage>
        <taxon>Bacteria</taxon>
        <taxon>Pseudomonadati</taxon>
        <taxon>Thermodesulfobacteriota</taxon>
        <taxon>Desulfuromonadia</taxon>
        <taxon>Geobacterales</taxon>
        <taxon>Geobacteraceae</taxon>
        <taxon>Geomonas</taxon>
    </lineage>
</organism>
<gene>
    <name evidence="1" type="ORF">KP005_08330</name>
</gene>
<sequence>MLGALTGDIVGSIYEWNNIKTTSFPLFQDHCRFTDDTVLTVALADAIMGGEPYAQVMRRYYRSYPDAGYGKNFALWAASEDAAPYQSWGNGSAMRIAPAAWAFDSLDDVLQKAEEYTLPTHGHPEGVRGAQAAAAAIYLGRSGAGKEEIRSFVSGRFGYDLSRSCDEIRPGYRFDVSCQGTVPQALAAFFDSEDFESALRLAVSLGGDSDTLACIAGGVAQAFYGGVPFPIAQRALRFLDEPLRRVTLEFEARFVAGRCFRR</sequence>
<proteinExistence type="predicted"/>